<comment type="caution">
    <text evidence="3">The sequence shown here is derived from an EMBL/GenBank/DDBJ whole genome shotgun (WGS) entry which is preliminary data.</text>
</comment>
<dbReference type="Gene3D" id="3.20.20.110">
    <property type="entry name" value="Ribulose bisphosphate carboxylase, large subunit, C-terminal domain"/>
    <property type="match status" value="1"/>
</dbReference>
<dbReference type="Pfam" id="PF02788">
    <property type="entry name" value="RuBisCO_large_N"/>
    <property type="match status" value="1"/>
</dbReference>
<name>X1PBF3_9ZZZZ</name>
<dbReference type="InterPro" id="IPR036422">
    <property type="entry name" value="RuBisCO_lsu_N_sf"/>
</dbReference>
<proteinExistence type="predicted"/>
<evidence type="ECO:0000259" key="1">
    <source>
        <dbReference type="Pfam" id="PF00016"/>
    </source>
</evidence>
<feature type="non-terminal residue" evidence="3">
    <location>
        <position position="1"/>
    </location>
</feature>
<organism evidence="3">
    <name type="scientific">marine sediment metagenome</name>
    <dbReference type="NCBI Taxonomy" id="412755"/>
    <lineage>
        <taxon>unclassified sequences</taxon>
        <taxon>metagenomes</taxon>
        <taxon>ecological metagenomes</taxon>
    </lineage>
</organism>
<dbReference type="Pfam" id="PF00016">
    <property type="entry name" value="RuBisCO_large"/>
    <property type="match status" value="1"/>
</dbReference>
<feature type="domain" description="Ribulose bisphosphate carboxylase large subunit C-terminal" evidence="1">
    <location>
        <begin position="52"/>
        <end position="252"/>
    </location>
</feature>
<protein>
    <recommendedName>
        <fullName evidence="4">Ribulose bisphosphate carboxylase large subunit C-terminal domain-containing protein</fullName>
    </recommendedName>
</protein>
<dbReference type="EMBL" id="BARV01031321">
    <property type="protein sequence ID" value="GAI36355.1"/>
    <property type="molecule type" value="Genomic_DNA"/>
</dbReference>
<evidence type="ECO:0000313" key="3">
    <source>
        <dbReference type="EMBL" id="GAI36355.1"/>
    </source>
</evidence>
<feature type="domain" description="Ribulose bisphosphate carboxylase large subunit ferrodoxin-like N-terminal" evidence="2">
    <location>
        <begin position="1"/>
        <end position="42"/>
    </location>
</feature>
<dbReference type="InterPro" id="IPR017443">
    <property type="entry name" value="RuBisCO_lsu_fd_N"/>
</dbReference>
<gene>
    <name evidence="3" type="ORF">S06H3_49586</name>
</gene>
<dbReference type="InterPro" id="IPR036376">
    <property type="entry name" value="RuBisCO_lsu_C_sf"/>
</dbReference>
<sequence length="253" mass="28525">YNEELFEADNIPQILSAIAGNIYGMKAIDNLRLIDIEFPKSMVNVYKGPKFGIKGIRRLLKVFDRPLLGTIVKPKVGLNPKQHAKVCGESWLGGLDIVKDDENLTSMRFNKFETRVEETLKIRDKIEIETGEKKIYMPNITAPVSEMKKRADFVIKMGGEYVMVDIITLGFSALQEIRDYLDDKNVVIHAHRAMHAALTRNQRHGMSMLAIAKISRLIGMDQLHTGTAIGKMEGGKEEVVTINNIITNKTIEE</sequence>
<dbReference type="AlphaFoldDB" id="X1PBF3"/>
<dbReference type="PANTHER" id="PTHR42704">
    <property type="entry name" value="RIBULOSE BISPHOSPHATE CARBOXYLASE"/>
    <property type="match status" value="1"/>
</dbReference>
<dbReference type="SUPFAM" id="SSF54966">
    <property type="entry name" value="RuBisCO, large subunit, small (N-terminal) domain"/>
    <property type="match status" value="1"/>
</dbReference>
<dbReference type="SUPFAM" id="SSF51649">
    <property type="entry name" value="RuBisCo, C-terminal domain"/>
    <property type="match status" value="1"/>
</dbReference>
<dbReference type="InterPro" id="IPR033966">
    <property type="entry name" value="RuBisCO"/>
</dbReference>
<accession>X1PBF3</accession>
<dbReference type="PANTHER" id="PTHR42704:SF17">
    <property type="entry name" value="RIBULOSE BISPHOSPHATE CARBOXYLASE LARGE CHAIN"/>
    <property type="match status" value="1"/>
</dbReference>
<evidence type="ECO:0008006" key="4">
    <source>
        <dbReference type="Google" id="ProtNLM"/>
    </source>
</evidence>
<feature type="non-terminal residue" evidence="3">
    <location>
        <position position="253"/>
    </location>
</feature>
<dbReference type="GO" id="GO:0015977">
    <property type="term" value="P:carbon fixation"/>
    <property type="evidence" value="ECO:0007669"/>
    <property type="project" value="InterPro"/>
</dbReference>
<dbReference type="InterPro" id="IPR000685">
    <property type="entry name" value="RuBisCO_lsu_C"/>
</dbReference>
<evidence type="ECO:0000259" key="2">
    <source>
        <dbReference type="Pfam" id="PF02788"/>
    </source>
</evidence>
<dbReference type="GO" id="GO:0016984">
    <property type="term" value="F:ribulose-bisphosphate carboxylase activity"/>
    <property type="evidence" value="ECO:0007669"/>
    <property type="project" value="InterPro"/>
</dbReference>
<dbReference type="SFLD" id="SFLDG00301">
    <property type="entry name" value="RuBisCO-like_proteins"/>
    <property type="match status" value="1"/>
</dbReference>
<dbReference type="SFLD" id="SFLDS00014">
    <property type="entry name" value="RuBisCO"/>
    <property type="match status" value="1"/>
</dbReference>
<dbReference type="GO" id="GO:0000287">
    <property type="term" value="F:magnesium ion binding"/>
    <property type="evidence" value="ECO:0007669"/>
    <property type="project" value="InterPro"/>
</dbReference>
<dbReference type="Gene3D" id="3.30.70.150">
    <property type="entry name" value="RuBisCO large subunit, N-terminal domain"/>
    <property type="match status" value="1"/>
</dbReference>
<reference evidence="3" key="1">
    <citation type="journal article" date="2014" name="Front. Microbiol.">
        <title>High frequency of phylogenetically diverse reductive dehalogenase-homologous genes in deep subseafloor sedimentary metagenomes.</title>
        <authorList>
            <person name="Kawai M."/>
            <person name="Futagami T."/>
            <person name="Toyoda A."/>
            <person name="Takaki Y."/>
            <person name="Nishi S."/>
            <person name="Hori S."/>
            <person name="Arai W."/>
            <person name="Tsubouchi T."/>
            <person name="Morono Y."/>
            <person name="Uchiyama I."/>
            <person name="Ito T."/>
            <person name="Fujiyama A."/>
            <person name="Inagaki F."/>
            <person name="Takami H."/>
        </authorList>
    </citation>
    <scope>NUCLEOTIDE SEQUENCE</scope>
    <source>
        <strain evidence="3">Expedition CK06-06</strain>
    </source>
</reference>